<evidence type="ECO:0000256" key="2">
    <source>
        <dbReference type="SAM" id="SignalP"/>
    </source>
</evidence>
<reference evidence="3" key="1">
    <citation type="journal article" date="2023" name="G3 (Bethesda)">
        <title>A reference genome for the long-term kleptoplast-retaining sea slug Elysia crispata morphotype clarki.</title>
        <authorList>
            <person name="Eastman K.E."/>
            <person name="Pendleton A.L."/>
            <person name="Shaikh M.A."/>
            <person name="Suttiyut T."/>
            <person name="Ogas R."/>
            <person name="Tomko P."/>
            <person name="Gavelis G."/>
            <person name="Widhalm J.R."/>
            <person name="Wisecaver J.H."/>
        </authorList>
    </citation>
    <scope>NUCLEOTIDE SEQUENCE</scope>
    <source>
        <strain evidence="3">ECLA1</strain>
    </source>
</reference>
<evidence type="ECO:0000313" key="4">
    <source>
        <dbReference type="Proteomes" id="UP001283361"/>
    </source>
</evidence>
<dbReference type="PANTHER" id="PTHR16148">
    <property type="entry name" value="NF-KAPPA-B-REPRESSING FACTOR-RELATED"/>
    <property type="match status" value="1"/>
</dbReference>
<feature type="compositionally biased region" description="Pro residues" evidence="1">
    <location>
        <begin position="298"/>
        <end position="308"/>
    </location>
</feature>
<feature type="signal peptide" evidence="2">
    <location>
        <begin position="1"/>
        <end position="21"/>
    </location>
</feature>
<feature type="region of interest" description="Disordered" evidence="1">
    <location>
        <begin position="295"/>
        <end position="440"/>
    </location>
</feature>
<dbReference type="GO" id="GO:0005730">
    <property type="term" value="C:nucleolus"/>
    <property type="evidence" value="ECO:0007669"/>
    <property type="project" value="TreeGrafter"/>
</dbReference>
<dbReference type="GO" id="GO:0005654">
    <property type="term" value="C:nucleoplasm"/>
    <property type="evidence" value="ECO:0007669"/>
    <property type="project" value="TreeGrafter"/>
</dbReference>
<proteinExistence type="predicted"/>
<evidence type="ECO:0008006" key="5">
    <source>
        <dbReference type="Google" id="ProtNLM"/>
    </source>
</evidence>
<feature type="compositionally biased region" description="Polar residues" evidence="1">
    <location>
        <begin position="406"/>
        <end position="418"/>
    </location>
</feature>
<evidence type="ECO:0000313" key="3">
    <source>
        <dbReference type="EMBL" id="KAK3756493.1"/>
    </source>
</evidence>
<dbReference type="Proteomes" id="UP001283361">
    <property type="component" value="Unassembled WGS sequence"/>
</dbReference>
<comment type="caution">
    <text evidence="3">The sequence shown here is derived from an EMBL/GenBank/DDBJ whole genome shotgun (WGS) entry which is preliminary data.</text>
</comment>
<protein>
    <recommendedName>
        <fullName evidence="5">ZP domain-containing protein</fullName>
    </recommendedName>
</protein>
<evidence type="ECO:0000256" key="1">
    <source>
        <dbReference type="SAM" id="MobiDB-lite"/>
    </source>
</evidence>
<feature type="chain" id="PRO_5042128184" description="ZP domain-containing protein" evidence="2">
    <location>
        <begin position="22"/>
        <end position="488"/>
    </location>
</feature>
<organism evidence="3 4">
    <name type="scientific">Elysia crispata</name>
    <name type="common">lettuce slug</name>
    <dbReference type="NCBI Taxonomy" id="231223"/>
    <lineage>
        <taxon>Eukaryota</taxon>
        <taxon>Metazoa</taxon>
        <taxon>Spiralia</taxon>
        <taxon>Lophotrochozoa</taxon>
        <taxon>Mollusca</taxon>
        <taxon>Gastropoda</taxon>
        <taxon>Heterobranchia</taxon>
        <taxon>Euthyneura</taxon>
        <taxon>Panpulmonata</taxon>
        <taxon>Sacoglossa</taxon>
        <taxon>Placobranchoidea</taxon>
        <taxon>Plakobranchidae</taxon>
        <taxon>Elysia</taxon>
    </lineage>
</organism>
<feature type="compositionally biased region" description="Low complexity" evidence="1">
    <location>
        <begin position="361"/>
        <end position="399"/>
    </location>
</feature>
<gene>
    <name evidence="3" type="ORF">RRG08_061555</name>
</gene>
<sequence>MEIILAVCFLLLLSSHISVHAQGTPPQKDFIVECIRPLGIRVTPSPDFRVIQTGCRGPDINVPLETPYDVSPDCLVVTATGTAVQIILEESTSTSNLVGGFLSRVFLVSCDFPGSKGYKDTFNRDIEAIKQPEGLDPTATSGVFKFTGVLMSIIDKASFTARQWAEHLATNAFIGQELYLTISHPQRDEGQAFIIPRECRVRPATGNFTTIWHHDSNQERCLEVSGISRNPVRVFSDVSTATDVMSLQFFGFQFLGHEQEVITFECDVLLCGDVTSGSCGEEWTKSVLEKVCVTNKLPPLPRPKPTNPPGKEGRRRRRRQVFIPGRDDTINANRSSKVVLNHSSSTAPRVRGKTDTSSGKNSNNIINNSNNNDNSNNSNQNSFNDNSHSNNNNNNNNNNKVIRTGMPSSTPQSVSATIYSRGGSSGGSNGGSGGGGGRELVQEETVRVEIRMLMPRAKLTHMGSGSRVLPSAIVALLLTVTVRVLQVG</sequence>
<name>A0AAE1D4T8_9GAST</name>
<keyword evidence="2" id="KW-0732">Signal</keyword>
<keyword evidence="4" id="KW-1185">Reference proteome</keyword>
<dbReference type="PANTHER" id="PTHR16148:SF14">
    <property type="entry name" value="MYND-TYPE DOMAIN-CONTAINING PROTEIN"/>
    <property type="match status" value="1"/>
</dbReference>
<feature type="compositionally biased region" description="Polar residues" evidence="1">
    <location>
        <begin position="330"/>
        <end position="347"/>
    </location>
</feature>
<accession>A0AAE1D4T8</accession>
<dbReference type="AlphaFoldDB" id="A0AAE1D4T8"/>
<dbReference type="EMBL" id="JAWDGP010005499">
    <property type="protein sequence ID" value="KAK3756493.1"/>
    <property type="molecule type" value="Genomic_DNA"/>
</dbReference>
<feature type="compositionally biased region" description="Gly residues" evidence="1">
    <location>
        <begin position="423"/>
        <end position="438"/>
    </location>
</feature>